<dbReference type="GeneID" id="77807486"/>
<dbReference type="Gene3D" id="3.90.280.10">
    <property type="entry name" value="PEBP-like"/>
    <property type="match status" value="1"/>
</dbReference>
<accession>A0ABY7C9A5</accession>
<evidence type="ECO:0000256" key="1">
    <source>
        <dbReference type="SAM" id="MobiDB-lite"/>
    </source>
</evidence>
<feature type="compositionally biased region" description="Polar residues" evidence="1">
    <location>
        <begin position="128"/>
        <end position="151"/>
    </location>
</feature>
<keyword evidence="3" id="KW-1185">Reference proteome</keyword>
<feature type="region of interest" description="Disordered" evidence="1">
    <location>
        <begin position="128"/>
        <end position="170"/>
    </location>
</feature>
<reference evidence="2" key="1">
    <citation type="submission" date="2022-10" db="EMBL/GenBank/DDBJ databases">
        <title>Puccinia triticina Genome sequencing and assembly.</title>
        <authorList>
            <person name="Li C."/>
        </authorList>
    </citation>
    <scope>NUCLEOTIDE SEQUENCE</scope>
    <source>
        <strain evidence="2">Pt15</strain>
    </source>
</reference>
<organism evidence="2 3">
    <name type="scientific">Puccinia triticina</name>
    <dbReference type="NCBI Taxonomy" id="208348"/>
    <lineage>
        <taxon>Eukaryota</taxon>
        <taxon>Fungi</taxon>
        <taxon>Dikarya</taxon>
        <taxon>Basidiomycota</taxon>
        <taxon>Pucciniomycotina</taxon>
        <taxon>Pucciniomycetes</taxon>
        <taxon>Pucciniales</taxon>
        <taxon>Pucciniaceae</taxon>
        <taxon>Puccinia</taxon>
    </lineage>
</organism>
<proteinExistence type="predicted"/>
<sequence>MAMNVGSGTVVTNYAGPGPLLNTSKHRYAWMLFAQSSKFATPANLSAAGTAPGHRYESERTIEEKLSSASQKIEDHIEERLSPITQATNPFSLLTNWPQPIFVQLELFDNQTVLFQLILAIQRPTQPIPQSNGQHNQFRNPTAHTTNSSGQLGAMPTGASTSTQAAAKSDANGPLWNDCAATIKNVVMGLGFAVSGYILIQ</sequence>
<dbReference type="EMBL" id="CP110422">
    <property type="protein sequence ID" value="WAQ81745.1"/>
    <property type="molecule type" value="Genomic_DNA"/>
</dbReference>
<dbReference type="RefSeq" id="XP_053017300.1">
    <property type="nucleotide sequence ID" value="XM_053166602.1"/>
</dbReference>
<evidence type="ECO:0000313" key="3">
    <source>
        <dbReference type="Proteomes" id="UP001164743"/>
    </source>
</evidence>
<dbReference type="Proteomes" id="UP001164743">
    <property type="component" value="Chromosome 2A"/>
</dbReference>
<dbReference type="InterPro" id="IPR036610">
    <property type="entry name" value="PEBP-like_sf"/>
</dbReference>
<name>A0ABY7C9A5_9BASI</name>
<evidence type="ECO:0000313" key="2">
    <source>
        <dbReference type="EMBL" id="WAQ81745.1"/>
    </source>
</evidence>
<protein>
    <submittedName>
        <fullName evidence="2">Uncharacterized protein</fullName>
    </submittedName>
</protein>
<dbReference type="SUPFAM" id="SSF49777">
    <property type="entry name" value="PEBP-like"/>
    <property type="match status" value="1"/>
</dbReference>
<gene>
    <name evidence="2" type="ORF">PtA15_2A56</name>
</gene>